<dbReference type="EMBL" id="JAGRRH010000016">
    <property type="protein sequence ID" value="KAG7355167.1"/>
    <property type="molecule type" value="Genomic_DNA"/>
</dbReference>
<sequence>MQIFRELIRCATLAPSSHNTQCWKFQLGQNSITIQPDFSRKCPIVDPDDHHLYVSLGCAVENLEIAAKAHGFETQVDATHPEQGIEVKLEVKDATKQTNPRSDPLFDAIGVRQCNRGVYNGEKLSSQDLGKLQEAGRGEGVQTLLLIEEKDKDTIKDFVTKANSAQMVDATFRQELKSWVRFNDKEAKKTGDGLFGKCMGHPSAPRWFGGLIFDYGVNGKSENQKISESIKSSAGLAVIVSVKNDPVHWVEAGRAYERFALTAASLGIHNAHLNQPVEVTTIRPEFTKALNLPEEARPDLVLRFGRGGEAMPKSFRRPLEAVIQQ</sequence>
<evidence type="ECO:0000313" key="2">
    <source>
        <dbReference type="Proteomes" id="UP000693970"/>
    </source>
</evidence>
<dbReference type="Proteomes" id="UP000693970">
    <property type="component" value="Unassembled WGS sequence"/>
</dbReference>
<gene>
    <name evidence="1" type="ORF">IV203_004523</name>
</gene>
<organism evidence="1 2">
    <name type="scientific">Nitzschia inconspicua</name>
    <dbReference type="NCBI Taxonomy" id="303405"/>
    <lineage>
        <taxon>Eukaryota</taxon>
        <taxon>Sar</taxon>
        <taxon>Stramenopiles</taxon>
        <taxon>Ochrophyta</taxon>
        <taxon>Bacillariophyta</taxon>
        <taxon>Bacillariophyceae</taxon>
        <taxon>Bacillariophycidae</taxon>
        <taxon>Bacillariales</taxon>
        <taxon>Bacillariaceae</taxon>
        <taxon>Nitzschia</taxon>
    </lineage>
</organism>
<evidence type="ECO:0000313" key="1">
    <source>
        <dbReference type="EMBL" id="KAG7355167.1"/>
    </source>
</evidence>
<accession>A0A9K3PPS6</accession>
<dbReference type="NCBIfam" id="NF047509">
    <property type="entry name" value="Rv3131_FMN_oxido"/>
    <property type="match status" value="1"/>
</dbReference>
<reference evidence="1" key="1">
    <citation type="journal article" date="2021" name="Sci. Rep.">
        <title>Diploid genomic architecture of Nitzschia inconspicua, an elite biomass production diatom.</title>
        <authorList>
            <person name="Oliver A."/>
            <person name="Podell S."/>
            <person name="Pinowska A."/>
            <person name="Traller J.C."/>
            <person name="Smith S.R."/>
            <person name="McClure R."/>
            <person name="Beliaev A."/>
            <person name="Bohutskyi P."/>
            <person name="Hill E.A."/>
            <person name="Rabines A."/>
            <person name="Zheng H."/>
            <person name="Allen L.Z."/>
            <person name="Kuo A."/>
            <person name="Grigoriev I.V."/>
            <person name="Allen A.E."/>
            <person name="Hazlebeck D."/>
            <person name="Allen E.E."/>
        </authorList>
    </citation>
    <scope>NUCLEOTIDE SEQUENCE</scope>
    <source>
        <strain evidence="1">Hildebrandi</strain>
    </source>
</reference>
<reference evidence="1" key="2">
    <citation type="submission" date="2021-04" db="EMBL/GenBank/DDBJ databases">
        <authorList>
            <person name="Podell S."/>
        </authorList>
    </citation>
    <scope>NUCLEOTIDE SEQUENCE</scope>
    <source>
        <strain evidence="1">Hildebrandi</strain>
    </source>
</reference>
<keyword evidence="2" id="KW-1185">Reference proteome</keyword>
<name>A0A9K3PPS6_9STRA</name>
<protein>
    <submittedName>
        <fullName evidence="1">Nitroreductase family protein</fullName>
    </submittedName>
</protein>
<comment type="caution">
    <text evidence="1">The sequence shown here is derived from an EMBL/GenBank/DDBJ whole genome shotgun (WGS) entry which is preliminary data.</text>
</comment>
<dbReference type="AlphaFoldDB" id="A0A9K3PPS6"/>
<dbReference type="OrthoDB" id="10267665at2759"/>
<proteinExistence type="predicted"/>